<accession>A0A1I2UC78</accession>
<protein>
    <submittedName>
        <fullName evidence="3">Cupin</fullName>
    </submittedName>
</protein>
<organism evidence="3 4">
    <name type="scientific">Streptomyces mirabilis</name>
    <dbReference type="NCBI Taxonomy" id="68239"/>
    <lineage>
        <taxon>Bacteria</taxon>
        <taxon>Bacillati</taxon>
        <taxon>Actinomycetota</taxon>
        <taxon>Actinomycetes</taxon>
        <taxon>Kitasatosporales</taxon>
        <taxon>Streptomycetaceae</taxon>
        <taxon>Streptomyces</taxon>
    </lineage>
</organism>
<evidence type="ECO:0000256" key="1">
    <source>
        <dbReference type="ARBA" id="ARBA00023125"/>
    </source>
</evidence>
<dbReference type="Pfam" id="PF12852">
    <property type="entry name" value="Cupin_6"/>
    <property type="match status" value="1"/>
</dbReference>
<feature type="domain" description="AraC-type transcription regulator ligand-binding" evidence="2">
    <location>
        <begin position="2"/>
        <end position="120"/>
    </location>
</feature>
<evidence type="ECO:0000313" key="4">
    <source>
        <dbReference type="Proteomes" id="UP000181942"/>
    </source>
</evidence>
<gene>
    <name evidence="3" type="ORF">SAMN02787118_12792</name>
</gene>
<dbReference type="InterPro" id="IPR032783">
    <property type="entry name" value="AraC_lig"/>
</dbReference>
<reference evidence="3 4" key="1">
    <citation type="submission" date="2016-10" db="EMBL/GenBank/DDBJ databases">
        <authorList>
            <person name="de Groot N.N."/>
        </authorList>
    </citation>
    <scope>NUCLEOTIDE SEQUENCE [LARGE SCALE GENOMIC DNA]</scope>
    <source>
        <strain evidence="3 4">OK461</strain>
    </source>
</reference>
<proteinExistence type="predicted"/>
<dbReference type="AlphaFoldDB" id="A0A1I2UC78"/>
<evidence type="ECO:0000313" key="3">
    <source>
        <dbReference type="EMBL" id="SFG74638.1"/>
    </source>
</evidence>
<evidence type="ECO:0000259" key="2">
    <source>
        <dbReference type="Pfam" id="PF12852"/>
    </source>
</evidence>
<name>A0A1I2UC78_9ACTN</name>
<sequence length="299" mass="32323">MELVPGEVTLVRGGPDHHIGHEPGVECLEPEDFRARHAYDGSSEDLRATIFLCGAYRFSGDIGSGLLEALPQVLTLSAAVGDPLREVIALLSHELTAAEPGQPTVLDRLLDVLLVLAIRNDFRRGSTAPRWYRASADPRLNAALQAMHENAGHPWSVPELDRAFAPRSQTREEVVERGRYLSGVEVLDQEMPVADLAALLRAEKAPQLLLPGPTVVCGLVQEGLPGPQVALGPDDLLDARRAQRADEFILQIRHAHEEAPVRRPGPLQAAVVEALLALVAQSPQVKAKTGWPEETGVVA</sequence>
<dbReference type="Proteomes" id="UP000181942">
    <property type="component" value="Unassembled WGS sequence"/>
</dbReference>
<keyword evidence="1" id="KW-0238">DNA-binding</keyword>
<dbReference type="GO" id="GO:0003677">
    <property type="term" value="F:DNA binding"/>
    <property type="evidence" value="ECO:0007669"/>
    <property type="project" value="UniProtKB-KW"/>
</dbReference>
<dbReference type="EMBL" id="FONR01000027">
    <property type="protein sequence ID" value="SFG74638.1"/>
    <property type="molecule type" value="Genomic_DNA"/>
</dbReference>